<sequence>MKGGSTNFAAAAAAAAVAAAKKGNNRAGFYFGKKKVRDRYEELDSSTAVAVTAGTQPTLAKRRRILANQKSVVTDSDVDQIFNDLTLHKDRIKNNATAIFNARKRFWKHKFSELSTQDFDIIWKEARKQYDDGKTTVMDADADADADTGDGCNFDASSDGEEEIMGRIEKTNDVQLLPNGDGEKEVEIGKGKEQPTLTMIIKKERPPDRWSKLFIGQTFKGLGCEFPLDEFEECI</sequence>
<reference evidence="1 2" key="1">
    <citation type="submission" date="2016-09" db="EMBL/GenBank/DDBJ databases">
        <title>Extensive genetic diversity and differential bi-allelic expression allows diatom success in the polar Southern Ocean.</title>
        <authorList>
            <consortium name="DOE Joint Genome Institute"/>
            <person name="Mock T."/>
            <person name="Otillar R.P."/>
            <person name="Strauss J."/>
            <person name="Dupont C."/>
            <person name="Frickenhaus S."/>
            <person name="Maumus F."/>
            <person name="Mcmullan M."/>
            <person name="Sanges R."/>
            <person name="Schmutz J."/>
            <person name="Toseland A."/>
            <person name="Valas R."/>
            <person name="Veluchamy A."/>
            <person name="Ward B.J."/>
            <person name="Allen A."/>
            <person name="Barry K."/>
            <person name="Falciatore A."/>
            <person name="Ferrante M."/>
            <person name="Fortunato A.E."/>
            <person name="Gloeckner G."/>
            <person name="Gruber A."/>
            <person name="Hipkin R."/>
            <person name="Janech M."/>
            <person name="Kroth P."/>
            <person name="Leese F."/>
            <person name="Lindquist E."/>
            <person name="Lyon B.R."/>
            <person name="Martin J."/>
            <person name="Mayer C."/>
            <person name="Parker M."/>
            <person name="Quesneville H."/>
            <person name="Raymond J."/>
            <person name="Uhlig C."/>
            <person name="Valentin K.U."/>
            <person name="Worden A.Z."/>
            <person name="Armbrust E.V."/>
            <person name="Bowler C."/>
            <person name="Green B."/>
            <person name="Moulton V."/>
            <person name="Van Oosterhout C."/>
            <person name="Grigoriev I."/>
        </authorList>
    </citation>
    <scope>NUCLEOTIDE SEQUENCE [LARGE SCALE GENOMIC DNA]</scope>
    <source>
        <strain evidence="1 2">CCMP1102</strain>
    </source>
</reference>
<organism evidence="1 2">
    <name type="scientific">Fragilariopsis cylindrus CCMP1102</name>
    <dbReference type="NCBI Taxonomy" id="635003"/>
    <lineage>
        <taxon>Eukaryota</taxon>
        <taxon>Sar</taxon>
        <taxon>Stramenopiles</taxon>
        <taxon>Ochrophyta</taxon>
        <taxon>Bacillariophyta</taxon>
        <taxon>Bacillariophyceae</taxon>
        <taxon>Bacillariophycidae</taxon>
        <taxon>Bacillariales</taxon>
        <taxon>Bacillariaceae</taxon>
        <taxon>Fragilariopsis</taxon>
    </lineage>
</organism>
<dbReference type="AlphaFoldDB" id="A0A1E7ER52"/>
<proteinExistence type="predicted"/>
<keyword evidence="2" id="KW-1185">Reference proteome</keyword>
<evidence type="ECO:0000313" key="2">
    <source>
        <dbReference type="Proteomes" id="UP000095751"/>
    </source>
</evidence>
<name>A0A1E7ER52_9STRA</name>
<protein>
    <submittedName>
        <fullName evidence="1">Uncharacterized protein</fullName>
    </submittedName>
</protein>
<evidence type="ECO:0000313" key="1">
    <source>
        <dbReference type="EMBL" id="OEU08401.1"/>
    </source>
</evidence>
<dbReference type="EMBL" id="KV784380">
    <property type="protein sequence ID" value="OEU08401.1"/>
    <property type="molecule type" value="Genomic_DNA"/>
</dbReference>
<dbReference type="Proteomes" id="UP000095751">
    <property type="component" value="Unassembled WGS sequence"/>
</dbReference>
<accession>A0A1E7ER52</accession>
<gene>
    <name evidence="1" type="ORF">FRACYDRAFT_249671</name>
</gene>
<dbReference type="InParanoid" id="A0A1E7ER52"/>
<dbReference type="KEGG" id="fcy:FRACYDRAFT_249671"/>